<evidence type="ECO:0000259" key="5">
    <source>
        <dbReference type="Pfam" id="PF02902"/>
    </source>
</evidence>
<dbReference type="GO" id="GO:0008234">
    <property type="term" value="F:cysteine-type peptidase activity"/>
    <property type="evidence" value="ECO:0007669"/>
    <property type="project" value="InterPro"/>
</dbReference>
<gene>
    <name evidence="6" type="ORF">BT96DRAFT_946753</name>
</gene>
<keyword evidence="2" id="KW-0645">Protease</keyword>
<sequence length="252" mass="28506">MTQSEFWQTLDNHPDASKEKLRDLIDLSQMRYTGNSSVITKFVSWKHFATLGVGQWVDDKIINHFLDKCCNTVHAIDQLAGDNALRDHLLKWALKTQVLMWLAETLATIRSNNEEVHIRGDLADWKFDPHAKVPFQPNTYDCGVHTLWHLKHIINLGAVDVALVVTEKAAFEDMRSKGFVQTDCAFAGHSLGKYSVLASITDVLAILLLSTSFSTVVSQCSVLSNRRIAIVEWQERLRQKEGTGAKRAELCW</sequence>
<dbReference type="SUPFAM" id="SSF54001">
    <property type="entry name" value="Cysteine proteinases"/>
    <property type="match status" value="1"/>
</dbReference>
<dbReference type="GO" id="GO:0019783">
    <property type="term" value="F:ubiquitin-like protein peptidase activity"/>
    <property type="evidence" value="ECO:0007669"/>
    <property type="project" value="UniProtKB-ARBA"/>
</dbReference>
<evidence type="ECO:0000256" key="3">
    <source>
        <dbReference type="ARBA" id="ARBA00022679"/>
    </source>
</evidence>
<evidence type="ECO:0000313" key="6">
    <source>
        <dbReference type="EMBL" id="KAE9389585.1"/>
    </source>
</evidence>
<dbReference type="Proteomes" id="UP000799118">
    <property type="component" value="Unassembled WGS sequence"/>
</dbReference>
<evidence type="ECO:0000256" key="2">
    <source>
        <dbReference type="ARBA" id="ARBA00022670"/>
    </source>
</evidence>
<dbReference type="InterPro" id="IPR001227">
    <property type="entry name" value="Ac_transferase_dom_sf"/>
</dbReference>
<dbReference type="EMBL" id="ML769690">
    <property type="protein sequence ID" value="KAE9389585.1"/>
    <property type="molecule type" value="Genomic_DNA"/>
</dbReference>
<dbReference type="PANTHER" id="PTHR10982">
    <property type="entry name" value="MALONYL COA-ACYL CARRIER PROTEIN TRANSACYLASE"/>
    <property type="match status" value="1"/>
</dbReference>
<dbReference type="AlphaFoldDB" id="A0A6A4GX32"/>
<evidence type="ECO:0000256" key="1">
    <source>
        <dbReference type="ARBA" id="ARBA00005234"/>
    </source>
</evidence>
<dbReference type="InterPro" id="IPR050830">
    <property type="entry name" value="Fungal_FAS"/>
</dbReference>
<dbReference type="Pfam" id="PF02902">
    <property type="entry name" value="Peptidase_C48"/>
    <property type="match status" value="1"/>
</dbReference>
<protein>
    <recommendedName>
        <fullName evidence="5">Ubiquitin-like protease family profile domain-containing protein</fullName>
    </recommendedName>
</protein>
<keyword evidence="4" id="KW-0378">Hydrolase</keyword>
<proteinExistence type="inferred from homology"/>
<dbReference type="GO" id="GO:0016740">
    <property type="term" value="F:transferase activity"/>
    <property type="evidence" value="ECO:0007669"/>
    <property type="project" value="UniProtKB-KW"/>
</dbReference>
<evidence type="ECO:0000256" key="4">
    <source>
        <dbReference type="ARBA" id="ARBA00022801"/>
    </source>
</evidence>
<evidence type="ECO:0000313" key="7">
    <source>
        <dbReference type="Proteomes" id="UP000799118"/>
    </source>
</evidence>
<dbReference type="PANTHER" id="PTHR10982:SF21">
    <property type="entry name" value="FATTY ACID SYNTHASE SUBUNIT BETA"/>
    <property type="match status" value="1"/>
</dbReference>
<reference evidence="6" key="1">
    <citation type="journal article" date="2019" name="Environ. Microbiol.">
        <title>Fungal ecological strategies reflected in gene transcription - a case study of two litter decomposers.</title>
        <authorList>
            <person name="Barbi F."/>
            <person name="Kohler A."/>
            <person name="Barry K."/>
            <person name="Baskaran P."/>
            <person name="Daum C."/>
            <person name="Fauchery L."/>
            <person name="Ihrmark K."/>
            <person name="Kuo A."/>
            <person name="LaButti K."/>
            <person name="Lipzen A."/>
            <person name="Morin E."/>
            <person name="Grigoriev I.V."/>
            <person name="Henrissat B."/>
            <person name="Lindahl B."/>
            <person name="Martin F."/>
        </authorList>
    </citation>
    <scope>NUCLEOTIDE SEQUENCE</scope>
    <source>
        <strain evidence="6">JB14</strain>
    </source>
</reference>
<organism evidence="6 7">
    <name type="scientific">Gymnopus androsaceus JB14</name>
    <dbReference type="NCBI Taxonomy" id="1447944"/>
    <lineage>
        <taxon>Eukaryota</taxon>
        <taxon>Fungi</taxon>
        <taxon>Dikarya</taxon>
        <taxon>Basidiomycota</taxon>
        <taxon>Agaricomycotina</taxon>
        <taxon>Agaricomycetes</taxon>
        <taxon>Agaricomycetidae</taxon>
        <taxon>Agaricales</taxon>
        <taxon>Marasmiineae</taxon>
        <taxon>Omphalotaceae</taxon>
        <taxon>Gymnopus</taxon>
    </lineage>
</organism>
<keyword evidence="7" id="KW-1185">Reference proteome</keyword>
<dbReference type="InterPro" id="IPR003653">
    <property type="entry name" value="Peptidase_C48_C"/>
</dbReference>
<dbReference type="Gene3D" id="3.40.366.10">
    <property type="entry name" value="Malonyl-Coenzyme A Acyl Carrier Protein, domain 2"/>
    <property type="match status" value="1"/>
</dbReference>
<feature type="domain" description="Ubiquitin-like protease family profile" evidence="5">
    <location>
        <begin position="103"/>
        <end position="155"/>
    </location>
</feature>
<name>A0A6A4GX32_9AGAR</name>
<dbReference type="InterPro" id="IPR038765">
    <property type="entry name" value="Papain-like_cys_pep_sf"/>
</dbReference>
<dbReference type="GO" id="GO:0006508">
    <property type="term" value="P:proteolysis"/>
    <property type="evidence" value="ECO:0007669"/>
    <property type="project" value="UniProtKB-KW"/>
</dbReference>
<keyword evidence="3" id="KW-0808">Transferase</keyword>
<comment type="similarity">
    <text evidence="1">Belongs to the peptidase C48 family.</text>
</comment>
<dbReference type="OrthoDB" id="5417908at2759"/>
<accession>A0A6A4GX32</accession>